<dbReference type="EnsemblMetazoa" id="XM_022817614">
    <property type="protein sequence ID" value="XP_022673349"/>
    <property type="gene ID" value="LOC111255541"/>
</dbReference>
<keyword evidence="1" id="KW-0732">Signal</keyword>
<protein>
    <submittedName>
        <fullName evidence="2">Uncharacterized protein</fullName>
    </submittedName>
</protein>
<dbReference type="RefSeq" id="XP_022673349.1">
    <property type="nucleotide sequence ID" value="XM_022817614.1"/>
</dbReference>
<name>A0A7M7L3K5_VARDE</name>
<feature type="signal peptide" evidence="1">
    <location>
        <begin position="1"/>
        <end position="19"/>
    </location>
</feature>
<organism evidence="2 3">
    <name type="scientific">Varroa destructor</name>
    <name type="common">Honeybee mite</name>
    <dbReference type="NCBI Taxonomy" id="109461"/>
    <lineage>
        <taxon>Eukaryota</taxon>
        <taxon>Metazoa</taxon>
        <taxon>Ecdysozoa</taxon>
        <taxon>Arthropoda</taxon>
        <taxon>Chelicerata</taxon>
        <taxon>Arachnida</taxon>
        <taxon>Acari</taxon>
        <taxon>Parasitiformes</taxon>
        <taxon>Mesostigmata</taxon>
        <taxon>Gamasina</taxon>
        <taxon>Dermanyssoidea</taxon>
        <taxon>Varroidae</taxon>
        <taxon>Varroa</taxon>
    </lineage>
</organism>
<evidence type="ECO:0000256" key="1">
    <source>
        <dbReference type="SAM" id="SignalP"/>
    </source>
</evidence>
<accession>A0A7M7L3K5</accession>
<proteinExistence type="predicted"/>
<reference evidence="2" key="1">
    <citation type="submission" date="2021-01" db="UniProtKB">
        <authorList>
            <consortium name="EnsemblMetazoa"/>
        </authorList>
    </citation>
    <scope>IDENTIFICATION</scope>
</reference>
<evidence type="ECO:0000313" key="3">
    <source>
        <dbReference type="Proteomes" id="UP000594260"/>
    </source>
</evidence>
<dbReference type="InParanoid" id="A0A7M7L3K5"/>
<dbReference type="AlphaFoldDB" id="A0A7M7L3K5"/>
<dbReference type="Proteomes" id="UP000594260">
    <property type="component" value="Unplaced"/>
</dbReference>
<sequence length="478" mass="50180">MLFFRLFAAFFGTVAVTSAGLVPTYTDLPVQTAVVGQTYTAAVPAVTGFSKTISYGAPTSTVVSAPTVQKTLSTIYAAPASISKTISYASSAPVSTTVVSAVPTAAASVAAPAAAVHKTFSYGLTPVQRVVPQTPAKLSFHQVVLGNRQRDVRVEEYQRPEQLIRIQEGAQLQPEVVKFNVPSEEQATVRVINRPAPPPRVEHVVAKKGGLQIYNIEKPANPADRVIHITRGAASPARVEFYSEGQDTAAEITLSDTPNRPHVKYTGAAYSAPIGPGSISYAAPTAVPTTVVAPAAPAVQKTMSYATPGSMVVATPAVHKTTLHAAPWLSYTAPVSAVQNTIPYSTSAVQNAFFYASPEASTAVATAPAVQKTVSYNAPAVEKTISYRAPTVQNILSYSVPALEQTTSYGAAGGEQTTSYGASTAEKGTSYPTMQKTAPYNASVASSPSKIVSYESGNNYANTYKTTSDDFRRAGRNL</sequence>
<evidence type="ECO:0000313" key="2">
    <source>
        <dbReference type="EnsemblMetazoa" id="XP_022673349"/>
    </source>
</evidence>
<dbReference type="GeneID" id="111255541"/>
<feature type="chain" id="PRO_5029892679" evidence="1">
    <location>
        <begin position="20"/>
        <end position="478"/>
    </location>
</feature>
<dbReference type="KEGG" id="vde:111255541"/>
<dbReference type="OrthoDB" id="6630852at2759"/>
<keyword evidence="3" id="KW-1185">Reference proteome</keyword>